<sequence>MSLPQPASVHRASPAHDGLERWTTAMQRVCGQFQTELAFNRSLFIGEVSTFNRAGLALANLRTNAGNIRRLGDNPDRDDDQHCFLVSQRMGYSQITQGGVSIQLSPGELLLMDSVGPCEITPFGLIEHVSLALSREQVRKHVTGPGATFGKISSTNACGRMLHLLMDQLCREGDDTGGTQGEALQAAFIALLEPGFERVDDNPGALSGLSGGNLRGYVQKVIDESLGQPGLTPANLAERLSISVRHLYRLFEEEGDSVCRYIQRSRLKRSADDLSNPFLKRESITSIAYKWGFTDSAHFSRAFKKQFEQSPKDFRAMALMAGR</sequence>
<evidence type="ECO:0000256" key="3">
    <source>
        <dbReference type="ARBA" id="ARBA00023125"/>
    </source>
</evidence>
<dbReference type="PROSITE" id="PS00041">
    <property type="entry name" value="HTH_ARAC_FAMILY_1"/>
    <property type="match status" value="1"/>
</dbReference>
<evidence type="ECO:0000256" key="1">
    <source>
        <dbReference type="ARBA" id="ARBA00004496"/>
    </source>
</evidence>
<dbReference type="PANTHER" id="PTHR46796:SF6">
    <property type="entry name" value="ARAC SUBFAMILY"/>
    <property type="match status" value="1"/>
</dbReference>
<dbReference type="SUPFAM" id="SSF46689">
    <property type="entry name" value="Homeodomain-like"/>
    <property type="match status" value="1"/>
</dbReference>
<evidence type="ECO:0000313" key="8">
    <source>
        <dbReference type="EMBL" id="WMW03400.1"/>
    </source>
</evidence>
<dbReference type="InterPro" id="IPR009057">
    <property type="entry name" value="Homeodomain-like_sf"/>
</dbReference>
<reference evidence="8 9" key="1">
    <citation type="submission" date="2023-08" db="EMBL/GenBank/DDBJ databases">
        <title>Complete Genome Sequence of Pseudomonas entomophila TVIN A01.</title>
        <authorList>
            <person name="Shelke T."/>
            <person name="Mahar N.S."/>
            <person name="Gupta I."/>
            <person name="Gupta V."/>
        </authorList>
    </citation>
    <scope>NUCLEOTIDE SEQUENCE [LARGE SCALE GENOMIC DNA]</scope>
    <source>
        <strain evidence="8 9">TVIN-A01</strain>
    </source>
</reference>
<dbReference type="PRINTS" id="PR00032">
    <property type="entry name" value="HTHARAC"/>
</dbReference>
<dbReference type="RefSeq" id="WP_083789180.1">
    <property type="nucleotide sequence ID" value="NZ_CP132921.1"/>
</dbReference>
<evidence type="ECO:0000259" key="7">
    <source>
        <dbReference type="PROSITE" id="PS01124"/>
    </source>
</evidence>
<dbReference type="InterPro" id="IPR018062">
    <property type="entry name" value="HTH_AraC-typ_CS"/>
</dbReference>
<dbReference type="Gene3D" id="1.10.10.60">
    <property type="entry name" value="Homeodomain-like"/>
    <property type="match status" value="1"/>
</dbReference>
<keyword evidence="3" id="KW-0238">DNA-binding</keyword>
<name>A0ABY9QH77_9PSED</name>
<proteinExistence type="predicted"/>
<comment type="subcellular location">
    <subcellularLocation>
        <location evidence="1">Cytoplasm</location>
    </subcellularLocation>
</comment>
<dbReference type="EMBL" id="CP132921">
    <property type="protein sequence ID" value="WMW03400.1"/>
    <property type="molecule type" value="Genomic_DNA"/>
</dbReference>
<dbReference type="InterPro" id="IPR020449">
    <property type="entry name" value="Tscrpt_reg_AraC-type_HTH"/>
</dbReference>
<evidence type="ECO:0000313" key="9">
    <source>
        <dbReference type="Proteomes" id="UP001183127"/>
    </source>
</evidence>
<dbReference type="Pfam" id="PF12833">
    <property type="entry name" value="HTH_18"/>
    <property type="match status" value="1"/>
</dbReference>
<keyword evidence="4" id="KW-0010">Activator</keyword>
<evidence type="ECO:0000256" key="4">
    <source>
        <dbReference type="ARBA" id="ARBA00023159"/>
    </source>
</evidence>
<accession>A0ABY9QH77</accession>
<protein>
    <submittedName>
        <fullName evidence="8">Transcriptional regulator FeaR</fullName>
    </submittedName>
</protein>
<evidence type="ECO:0000256" key="2">
    <source>
        <dbReference type="ARBA" id="ARBA00023015"/>
    </source>
</evidence>
<organism evidence="8 9">
    <name type="scientific">Pseudomonas entomophila</name>
    <dbReference type="NCBI Taxonomy" id="312306"/>
    <lineage>
        <taxon>Bacteria</taxon>
        <taxon>Pseudomonadati</taxon>
        <taxon>Pseudomonadota</taxon>
        <taxon>Gammaproteobacteria</taxon>
        <taxon>Pseudomonadales</taxon>
        <taxon>Pseudomonadaceae</taxon>
        <taxon>Pseudomonas</taxon>
    </lineage>
</organism>
<dbReference type="SMART" id="SM00342">
    <property type="entry name" value="HTH_ARAC"/>
    <property type="match status" value="1"/>
</dbReference>
<keyword evidence="5" id="KW-0804">Transcription</keyword>
<dbReference type="NCBIfam" id="NF007243">
    <property type="entry name" value="PRK09685.1"/>
    <property type="match status" value="1"/>
</dbReference>
<dbReference type="PANTHER" id="PTHR46796">
    <property type="entry name" value="HTH-TYPE TRANSCRIPTIONAL ACTIVATOR RHAS-RELATED"/>
    <property type="match status" value="1"/>
</dbReference>
<dbReference type="Proteomes" id="UP001183127">
    <property type="component" value="Chromosome"/>
</dbReference>
<gene>
    <name evidence="8" type="primary">feaR</name>
    <name evidence="8" type="ORF">RAH46_13695</name>
</gene>
<dbReference type="GeneID" id="32806210"/>
<keyword evidence="9" id="KW-1185">Reference proteome</keyword>
<evidence type="ECO:0000256" key="5">
    <source>
        <dbReference type="ARBA" id="ARBA00023163"/>
    </source>
</evidence>
<comment type="function">
    <text evidence="6">Regulatory protein of the TOL plasmid xyl operons. XylS activates the xylXYZLTEGFJQKIH operon required for the degradation of toluene, m-xylene and p-xylene.</text>
</comment>
<dbReference type="InterPro" id="IPR050204">
    <property type="entry name" value="AraC_XylS_family_regulators"/>
</dbReference>
<feature type="domain" description="HTH araC/xylS-type" evidence="7">
    <location>
        <begin position="216"/>
        <end position="317"/>
    </location>
</feature>
<dbReference type="InterPro" id="IPR018060">
    <property type="entry name" value="HTH_AraC"/>
</dbReference>
<dbReference type="PROSITE" id="PS01124">
    <property type="entry name" value="HTH_ARAC_FAMILY_2"/>
    <property type="match status" value="1"/>
</dbReference>
<keyword evidence="2" id="KW-0805">Transcription regulation</keyword>
<evidence type="ECO:0000256" key="6">
    <source>
        <dbReference type="ARBA" id="ARBA00037345"/>
    </source>
</evidence>